<protein>
    <submittedName>
        <fullName evidence="3">Uncharacterized protein</fullName>
    </submittedName>
</protein>
<evidence type="ECO:0000256" key="2">
    <source>
        <dbReference type="SAM" id="MobiDB-lite"/>
    </source>
</evidence>
<feature type="region of interest" description="Disordered" evidence="2">
    <location>
        <begin position="424"/>
        <end position="487"/>
    </location>
</feature>
<evidence type="ECO:0000313" key="4">
    <source>
        <dbReference type="Proteomes" id="UP000309038"/>
    </source>
</evidence>
<dbReference type="EMBL" id="SGPJ01000150">
    <property type="protein sequence ID" value="THG97769.1"/>
    <property type="molecule type" value="Genomic_DNA"/>
</dbReference>
<reference evidence="3 4" key="1">
    <citation type="submission" date="2019-02" db="EMBL/GenBank/DDBJ databases">
        <title>Genome sequencing of the rare red list fungi Phlebia centrifuga.</title>
        <authorList>
            <person name="Buettner E."/>
            <person name="Kellner H."/>
        </authorList>
    </citation>
    <scope>NUCLEOTIDE SEQUENCE [LARGE SCALE GENOMIC DNA]</scope>
    <source>
        <strain evidence="3 4">DSM 108282</strain>
    </source>
</reference>
<dbReference type="AlphaFoldDB" id="A0A4S4KM52"/>
<name>A0A4S4KM52_9APHY</name>
<comment type="caution">
    <text evidence="3">The sequence shown here is derived from an EMBL/GenBank/DDBJ whole genome shotgun (WGS) entry which is preliminary data.</text>
</comment>
<proteinExistence type="predicted"/>
<feature type="compositionally biased region" description="Polar residues" evidence="2">
    <location>
        <begin position="462"/>
        <end position="471"/>
    </location>
</feature>
<evidence type="ECO:0000256" key="1">
    <source>
        <dbReference type="SAM" id="Coils"/>
    </source>
</evidence>
<feature type="coiled-coil region" evidence="1">
    <location>
        <begin position="112"/>
        <end position="146"/>
    </location>
</feature>
<accession>A0A4S4KM52</accession>
<organism evidence="3 4">
    <name type="scientific">Hermanssonia centrifuga</name>
    <dbReference type="NCBI Taxonomy" id="98765"/>
    <lineage>
        <taxon>Eukaryota</taxon>
        <taxon>Fungi</taxon>
        <taxon>Dikarya</taxon>
        <taxon>Basidiomycota</taxon>
        <taxon>Agaricomycotina</taxon>
        <taxon>Agaricomycetes</taxon>
        <taxon>Polyporales</taxon>
        <taxon>Meruliaceae</taxon>
        <taxon>Hermanssonia</taxon>
    </lineage>
</organism>
<keyword evidence="1" id="KW-0175">Coiled coil</keyword>
<dbReference type="Proteomes" id="UP000309038">
    <property type="component" value="Unassembled WGS sequence"/>
</dbReference>
<feature type="region of interest" description="Disordered" evidence="2">
    <location>
        <begin position="1"/>
        <end position="25"/>
    </location>
</feature>
<evidence type="ECO:0000313" key="3">
    <source>
        <dbReference type="EMBL" id="THG97769.1"/>
    </source>
</evidence>
<feature type="compositionally biased region" description="Polar residues" evidence="2">
    <location>
        <begin position="438"/>
        <end position="451"/>
    </location>
</feature>
<sequence>MPPAPVPNAWPPQGGPNDTVYAPEIRPPSDLRQIRAFTAWQQEQHQINPTENPPTWQEYQIMKQIQSRYTPASAQRADAPGPPNIQSTLPHQPLVPVAQPAIDPAIIADERLNLMHQEMQDMKAELARMKAAAEEADDERSENEDAHRCKAKRKRTAPFILCVKSKKLSPDQQLVKEELRNIAKKEMQNLTGLKKNPFPINKDLCDSSDEEDTSRSNVQPVAAAQMPVDLKAEVDSPTNRAIIERVALLVYREQTNPETCTLTIKDDNITFTQRDVEELAKLKEQRKQGIEQFKKDHDGVDPSCLLRTPWMSEAISELTTGSEATKITHQRHLADKAGRTLQDILDGEKILEKRPLAWRSHTVNEVFAELDKNRRKILRKCKKSITTLPRYDLGRVQQNPPGPTTLRIYSFMISRRWYKNHEGDTLDDDWPGIRGNPSGFTTSGTESSVDQEQNDDDRAKMTSPSNSQTALDANDPCPTDPQSSGAE</sequence>
<feature type="compositionally biased region" description="Pro residues" evidence="2">
    <location>
        <begin position="1"/>
        <end position="14"/>
    </location>
</feature>
<keyword evidence="4" id="KW-1185">Reference proteome</keyword>
<gene>
    <name evidence="3" type="ORF">EW026_g4295</name>
</gene>